<feature type="compositionally biased region" description="Low complexity" evidence="1">
    <location>
        <begin position="173"/>
        <end position="193"/>
    </location>
</feature>
<organism evidence="2">
    <name type="scientific">Zea mays</name>
    <name type="common">Maize</name>
    <dbReference type="NCBI Taxonomy" id="4577"/>
    <lineage>
        <taxon>Eukaryota</taxon>
        <taxon>Viridiplantae</taxon>
        <taxon>Streptophyta</taxon>
        <taxon>Embryophyta</taxon>
        <taxon>Tracheophyta</taxon>
        <taxon>Spermatophyta</taxon>
        <taxon>Magnoliopsida</taxon>
        <taxon>Liliopsida</taxon>
        <taxon>Poales</taxon>
        <taxon>Poaceae</taxon>
        <taxon>PACMAD clade</taxon>
        <taxon>Panicoideae</taxon>
        <taxon>Andropogonodae</taxon>
        <taxon>Andropogoneae</taxon>
        <taxon>Tripsacinae</taxon>
        <taxon>Zea</taxon>
    </lineage>
</organism>
<feature type="compositionally biased region" description="Polar residues" evidence="1">
    <location>
        <begin position="142"/>
        <end position="155"/>
    </location>
</feature>
<reference evidence="2" key="1">
    <citation type="journal article" date="2009" name="PLoS Genet.">
        <title>Sequencing, mapping, and analysis of 27,455 maize full-length cDNAs.</title>
        <authorList>
            <person name="Soderlund C."/>
            <person name="Descour A."/>
            <person name="Kudrna D."/>
            <person name="Bomhoff M."/>
            <person name="Boyd L."/>
            <person name="Currie J."/>
            <person name="Angelova A."/>
            <person name="Collura K."/>
            <person name="Wissotski M."/>
            <person name="Ashley E."/>
            <person name="Morrow D."/>
            <person name="Fernandes J."/>
            <person name="Walbot V."/>
            <person name="Yu Y."/>
        </authorList>
    </citation>
    <scope>NUCLEOTIDE SEQUENCE</scope>
    <source>
        <strain evidence="2">B73</strain>
    </source>
</reference>
<dbReference type="AlphaFoldDB" id="B4FZ45"/>
<accession>B4FZ45</accession>
<evidence type="ECO:0000256" key="1">
    <source>
        <dbReference type="SAM" id="MobiDB-lite"/>
    </source>
</evidence>
<sequence>MTPTKPTRVSSVRAPCTPSYCHLQLILWHVLTPKKDTASTWIFSFNCMQAWSTSCRGRSSTRCRRRSSGCGTRTRTRSSQACGRARTWRGCWRRRSWTTWPPRSASSGAPGRWTAATACRWAPPRSWCPRRPTPPQPCAPTWSGSETTGTASPRRSSAPLGPTSRRPPRSTRARPTTGSATARASRWTSCRTR</sequence>
<proteinExistence type="evidence at transcript level"/>
<evidence type="ECO:0000313" key="2">
    <source>
        <dbReference type="EMBL" id="ACF87388.1"/>
    </source>
</evidence>
<protein>
    <submittedName>
        <fullName evidence="2">Uncharacterized protein</fullName>
    </submittedName>
</protein>
<name>B4FZ45_MAIZE</name>
<dbReference type="EMBL" id="BT042383">
    <property type="protein sequence ID" value="ACF87388.1"/>
    <property type="molecule type" value="mRNA"/>
</dbReference>
<feature type="region of interest" description="Disordered" evidence="1">
    <location>
        <begin position="127"/>
        <end position="193"/>
    </location>
</feature>